<dbReference type="EMBL" id="SMAD01000001">
    <property type="protein sequence ID" value="TCS89829.1"/>
    <property type="molecule type" value="Genomic_DNA"/>
</dbReference>
<evidence type="ECO:0000256" key="1">
    <source>
        <dbReference type="SAM" id="Coils"/>
    </source>
</evidence>
<reference evidence="3 4" key="1">
    <citation type="submission" date="2019-03" db="EMBL/GenBank/DDBJ databases">
        <title>Genomic Encyclopedia of Type Strains, Phase IV (KMG-IV): sequencing the most valuable type-strain genomes for metagenomic binning, comparative biology and taxonomic classification.</title>
        <authorList>
            <person name="Goeker M."/>
        </authorList>
    </citation>
    <scope>NUCLEOTIDE SEQUENCE [LARGE SCALE GENOMIC DNA]</scope>
    <source>
        <strain evidence="3 4">DSM 21100</strain>
    </source>
</reference>
<keyword evidence="1" id="KW-0175">Coiled coil</keyword>
<dbReference type="Pfam" id="PF05872">
    <property type="entry name" value="HerA_C"/>
    <property type="match status" value="1"/>
</dbReference>
<comment type="caution">
    <text evidence="3">The sequence shown here is derived from an EMBL/GenBank/DDBJ whole genome shotgun (WGS) entry which is preliminary data.</text>
</comment>
<organism evidence="3 4">
    <name type="scientific">Anseongella ginsenosidimutans</name>
    <dbReference type="NCBI Taxonomy" id="496056"/>
    <lineage>
        <taxon>Bacteria</taxon>
        <taxon>Pseudomonadati</taxon>
        <taxon>Bacteroidota</taxon>
        <taxon>Sphingobacteriia</taxon>
        <taxon>Sphingobacteriales</taxon>
        <taxon>Sphingobacteriaceae</taxon>
        <taxon>Anseongella</taxon>
    </lineage>
</organism>
<accession>A0A4R3KVT3</accession>
<dbReference type="PANTHER" id="PTHR30121">
    <property type="entry name" value="UNCHARACTERIZED PROTEIN YJGR-RELATED"/>
    <property type="match status" value="1"/>
</dbReference>
<feature type="domain" description="Helicase HerA-like C-terminal" evidence="2">
    <location>
        <begin position="32"/>
        <end position="504"/>
    </location>
</feature>
<dbReference type="PANTHER" id="PTHR30121:SF6">
    <property type="entry name" value="SLR6007 PROTEIN"/>
    <property type="match status" value="1"/>
</dbReference>
<dbReference type="Proteomes" id="UP000295807">
    <property type="component" value="Unassembled WGS sequence"/>
</dbReference>
<dbReference type="AlphaFoldDB" id="A0A4R3KVT3"/>
<feature type="coiled-coil region" evidence="1">
    <location>
        <begin position="442"/>
        <end position="473"/>
    </location>
</feature>
<dbReference type="InterPro" id="IPR027417">
    <property type="entry name" value="P-loop_NTPase"/>
</dbReference>
<evidence type="ECO:0000313" key="3">
    <source>
        <dbReference type="EMBL" id="TCS89829.1"/>
    </source>
</evidence>
<dbReference type="CDD" id="cd01983">
    <property type="entry name" value="SIMIBI"/>
    <property type="match status" value="1"/>
</dbReference>
<sequence>MANVETFREHIEKGYTFQGDSLLLGASMLEGKAVKDSQVKAPLSTFNRHGLVAGATGTGKTKTLQGICEKLSEKGVPVLIMDIKGDVSGLSQPGEPNPKLDGRHQLIGSPWKADAFPVELLSISDEPGVQLRATISEFGPVLLAKMLELNETQSGVVSLVFKYCDDKKLPLLDIKDFRKTLQYLGDEGKEELEKEYGRISSSSMGAIMRNLVALEEQGADKFFGERSFDVADLTRLDERGYGYINILRLTDIQGKPRLFSTFMLCLLAEIYETFPEQGDVERPELVIFIDEAHLIFEEASKSLLNQIETIIKLIRSKGIGIFFCTQNPDDVPAEVLGQLGMKIQHALRAFTERDRKAIKSAAENYPVSEFYETNQLLTQLGIGEALITVLNEKGIPTPLVHTLLTAPASRMDTISEEEIQTLVRKSRLVEKYGEQVDRESAYEILGKKMEALEQELLEQQQAEEALKEEKKERATPSTLEKVVNSTAGRTVIREVTRGLLGVLGLTSRRRTTRRRSSGGLFDLFK</sequence>
<dbReference type="Gene3D" id="3.40.50.300">
    <property type="entry name" value="P-loop containing nucleotide triphosphate hydrolases"/>
    <property type="match status" value="2"/>
</dbReference>
<keyword evidence="4" id="KW-1185">Reference proteome</keyword>
<dbReference type="InterPro" id="IPR051162">
    <property type="entry name" value="T4SS_component"/>
</dbReference>
<dbReference type="RefSeq" id="WP_132127314.1">
    <property type="nucleotide sequence ID" value="NZ_CP042432.1"/>
</dbReference>
<proteinExistence type="predicted"/>
<evidence type="ECO:0000259" key="2">
    <source>
        <dbReference type="Pfam" id="PF05872"/>
    </source>
</evidence>
<name>A0A4R3KVT3_9SPHI</name>
<gene>
    <name evidence="3" type="ORF">EDD80_10126</name>
</gene>
<dbReference type="SUPFAM" id="SSF52540">
    <property type="entry name" value="P-loop containing nucleoside triphosphate hydrolases"/>
    <property type="match status" value="1"/>
</dbReference>
<dbReference type="OrthoDB" id="9758751at2"/>
<evidence type="ECO:0000313" key="4">
    <source>
        <dbReference type="Proteomes" id="UP000295807"/>
    </source>
</evidence>
<protein>
    <recommendedName>
        <fullName evidence="2">Helicase HerA-like C-terminal domain-containing protein</fullName>
    </recommendedName>
</protein>
<dbReference type="InterPro" id="IPR033186">
    <property type="entry name" value="HerA_C"/>
</dbReference>